<protein>
    <recommendedName>
        <fullName evidence="9">Efflux pump membrane transporter</fullName>
    </recommendedName>
</protein>
<dbReference type="AlphaFoldDB" id="A0A6B9G3Y9"/>
<reference evidence="11 12" key="1">
    <citation type="journal article" date="2012" name="Genet. Mol. Biol.">
        <title>Analysis of 16S rRNA and mxaF genes revealing insights into Methylobacterium niche-specific plant association.</title>
        <authorList>
            <person name="Dourado M.N."/>
            <person name="Andreote F.D."/>
            <person name="Dini-Andreote F."/>
            <person name="Conti R."/>
            <person name="Araujo J.M."/>
            <person name="Araujo W.L."/>
        </authorList>
    </citation>
    <scope>NUCLEOTIDE SEQUENCE [LARGE SCALE GENOMIC DNA]</scope>
    <source>
        <strain evidence="11 12">SR1.6/6</strain>
    </source>
</reference>
<evidence type="ECO:0000256" key="3">
    <source>
        <dbReference type="ARBA" id="ARBA00022448"/>
    </source>
</evidence>
<dbReference type="RefSeq" id="WP_039893310.1">
    <property type="nucleotide sequence ID" value="NZ_CP043538.1"/>
</dbReference>
<dbReference type="InterPro" id="IPR004764">
    <property type="entry name" value="MdtF-like"/>
</dbReference>
<dbReference type="OrthoDB" id="9807350at2"/>
<keyword evidence="7 9" id="KW-1133">Transmembrane helix</keyword>
<dbReference type="GO" id="GO:0042910">
    <property type="term" value="F:xenobiotic transmembrane transporter activity"/>
    <property type="evidence" value="ECO:0007669"/>
    <property type="project" value="TreeGrafter"/>
</dbReference>
<feature type="transmembrane region" description="Helical" evidence="9">
    <location>
        <begin position="977"/>
        <end position="1001"/>
    </location>
</feature>
<sequence>MISRFFIERPVLANVLALVMVLIGAVSLFNLPVSQYPNVVPPTVQVTTRYPGASARTVVDTVALPIEQQVNGVEGMLYMQSTSASDGTYTLTVTFAIGTDGDQAQVLVQNRVAIAMSSLPQAVQVQGVTTQKKSTAVLQFVTLSATDGKFDSLFLSNYGVINVQNELARLPGVGNVTVFGAGQYAMRIWLDPDLVQARGLTPDAIINIVQQQSQEVTAGAVGMPPVPAGQDFQYTLNVNGRLNNAPDFENIVIKADAQDGGRITRLRDVGRVELGAQTYSQSFTLNGQPAAGIGIYQLPEANALTVANAVRTRMAELAKTFPSGLVYAIPFDTTEFVQASIHEVYRTLFEAAVLVLIVILVFVQDWRAMLVPATTVPVTIIGAFAAMAAMGFSVNLSTLFAIVLAIGIVVDDAIVIVEGVSHHIDEGLSPRAAAEKAMEELFGPIIGITLVLMSVFVPAAFLPGLTGQLYKQFALVIAATALISAINAATLKPTQCALWLRKPVPPEKRNVFYRGFNRVYGVLENWYARLIATMVRRSGLMVAVALLLIGLAGWGLTRLPTAFLPTEDQGYVLIGAQLPDGASKERTDAVMQRISAQAKATPGVDNVLSISGISVLDSNATLPNAGVAYVVLKNWDARAREKGQDLRSLYERFNAMLEGVEDAATFVLIPPPIQGIGNASGFTMQIELRNGDFDYPLLESLARTVVADGNSQSGLRKLNTSFRAGVPQIAIAVDRVKAEALGVTVGQVFSTLSSYVGSSYVTQFNKFGRTFQVYVQAAPDYRLRAEDVENLKVRAGNGVMVPLGTVVEIKTVQGPSLISLYNLYPTATIVGGAAPGFSSGQALDLMQQIAAKVLPPGTGYDWTAMSYQEKAVGAQIYLVFALAILLVYLVLAGQYESWILPLAVLLGVPLALLGTVGALLLLGVANNLYTQIGLILLIALASKNAILIVEVAREKRQAGLDIAAAAVEAARLRFRPILMTSFAFILGVLPLVTASGAGAAARKSIGITVFSGMLASTCLAVLFVPSFYVILQRIEERRARRGQPGPVASTPPAGTTAETGRA</sequence>
<dbReference type="NCBIfam" id="NF000282">
    <property type="entry name" value="RND_permease_1"/>
    <property type="match status" value="1"/>
</dbReference>
<evidence type="ECO:0000256" key="9">
    <source>
        <dbReference type="RuleBase" id="RU364070"/>
    </source>
</evidence>
<dbReference type="SUPFAM" id="SSF82866">
    <property type="entry name" value="Multidrug efflux transporter AcrB transmembrane domain"/>
    <property type="match status" value="2"/>
</dbReference>
<proteinExistence type="inferred from homology"/>
<feature type="region of interest" description="Disordered" evidence="10">
    <location>
        <begin position="1041"/>
        <end position="1062"/>
    </location>
</feature>
<feature type="transmembrane region" description="Helical" evidence="9">
    <location>
        <begin position="12"/>
        <end position="33"/>
    </location>
</feature>
<dbReference type="FunFam" id="1.20.1640.10:FF:000001">
    <property type="entry name" value="Efflux pump membrane transporter"/>
    <property type="match status" value="1"/>
</dbReference>
<feature type="transmembrane region" description="Helical" evidence="9">
    <location>
        <begin position="874"/>
        <end position="891"/>
    </location>
</feature>
<dbReference type="Gene3D" id="1.20.1640.10">
    <property type="entry name" value="Multidrug efflux transporter AcrB transmembrane domain"/>
    <property type="match status" value="2"/>
</dbReference>
<dbReference type="GO" id="GO:0015562">
    <property type="term" value="F:efflux transmembrane transporter activity"/>
    <property type="evidence" value="ECO:0007669"/>
    <property type="project" value="InterPro"/>
</dbReference>
<feature type="compositionally biased region" description="Polar residues" evidence="10">
    <location>
        <begin position="1052"/>
        <end position="1062"/>
    </location>
</feature>
<dbReference type="Gene3D" id="3.30.70.1320">
    <property type="entry name" value="Multidrug efflux transporter AcrB pore domain like"/>
    <property type="match status" value="1"/>
</dbReference>
<evidence type="ECO:0000256" key="1">
    <source>
        <dbReference type="ARBA" id="ARBA00004429"/>
    </source>
</evidence>
<dbReference type="Gene3D" id="3.30.2090.10">
    <property type="entry name" value="Multidrug efflux transporter AcrB TolC docking domain, DN and DC subdomains"/>
    <property type="match status" value="2"/>
</dbReference>
<dbReference type="SUPFAM" id="SSF82714">
    <property type="entry name" value="Multidrug efflux transporter AcrB TolC docking domain, DN and DC subdomains"/>
    <property type="match status" value="2"/>
</dbReference>
<dbReference type="Gene3D" id="3.30.70.1430">
    <property type="entry name" value="Multidrug efflux transporter AcrB pore domain"/>
    <property type="match status" value="2"/>
</dbReference>
<comment type="similarity">
    <text evidence="2 9">Belongs to the resistance-nodulation-cell division (RND) (TC 2.A.6) family.</text>
</comment>
<dbReference type="InterPro" id="IPR001036">
    <property type="entry name" value="Acrflvin-R"/>
</dbReference>
<feature type="transmembrane region" description="Helical" evidence="9">
    <location>
        <begin position="539"/>
        <end position="556"/>
    </location>
</feature>
<feature type="transmembrane region" description="Helical" evidence="9">
    <location>
        <begin position="344"/>
        <end position="363"/>
    </location>
</feature>
<dbReference type="EMBL" id="CP043538">
    <property type="protein sequence ID" value="QGY06388.1"/>
    <property type="molecule type" value="Genomic_DNA"/>
</dbReference>
<accession>A0A6B9G3Y9</accession>
<feature type="transmembrane region" description="Helical" evidence="9">
    <location>
        <begin position="398"/>
        <end position="420"/>
    </location>
</feature>
<feature type="transmembrane region" description="Helical" evidence="9">
    <location>
        <begin position="928"/>
        <end position="949"/>
    </location>
</feature>
<feature type="transmembrane region" description="Helical" evidence="9">
    <location>
        <begin position="898"/>
        <end position="922"/>
    </location>
</feature>
<dbReference type="KEGG" id="mmes:MMSR116_28240"/>
<gene>
    <name evidence="11" type="ORF">MMSR116_28240</name>
</gene>
<evidence type="ECO:0000313" key="12">
    <source>
        <dbReference type="Proteomes" id="UP000012488"/>
    </source>
</evidence>
<dbReference type="GO" id="GO:0009636">
    <property type="term" value="P:response to toxic substance"/>
    <property type="evidence" value="ECO:0007669"/>
    <property type="project" value="UniProtKB-ARBA"/>
</dbReference>
<dbReference type="Gene3D" id="3.30.70.1440">
    <property type="entry name" value="Multidrug efflux transporter AcrB pore domain"/>
    <property type="match status" value="1"/>
</dbReference>
<dbReference type="FunFam" id="3.30.70.1430:FF:000001">
    <property type="entry name" value="Efflux pump membrane transporter"/>
    <property type="match status" value="1"/>
</dbReference>
<keyword evidence="4" id="KW-1003">Cell membrane</keyword>
<comment type="subcellular location">
    <subcellularLocation>
        <location evidence="1 9">Cell inner membrane</location>
        <topology evidence="1 9">Multi-pass membrane protein</topology>
    </subcellularLocation>
</comment>
<keyword evidence="8 9" id="KW-0472">Membrane</keyword>
<evidence type="ECO:0000256" key="10">
    <source>
        <dbReference type="SAM" id="MobiDB-lite"/>
    </source>
</evidence>
<feature type="transmembrane region" description="Helical" evidence="9">
    <location>
        <begin position="441"/>
        <end position="461"/>
    </location>
</feature>
<evidence type="ECO:0000313" key="11">
    <source>
        <dbReference type="EMBL" id="QGY06388.1"/>
    </source>
</evidence>
<evidence type="ECO:0000256" key="5">
    <source>
        <dbReference type="ARBA" id="ARBA00022519"/>
    </source>
</evidence>
<reference evidence="11 12" key="2">
    <citation type="journal article" date="2013" name="Genome Announc.">
        <title>Draft Genome Sequence of Methylobacterium mesophilicum Strain SR1.6/6, Isolated from Citrus sinensis.</title>
        <authorList>
            <person name="Marinho Almeida D."/>
            <person name="Dini-Andreote F."/>
            <person name="Camargo Neves A.A."/>
            <person name="Juca Ramos R.T."/>
            <person name="Andreote F.D."/>
            <person name="Carneiro A.R."/>
            <person name="Oliveira de Souza Lima A."/>
            <person name="Caracciolo Gomes de Sa P.H."/>
            <person name="Ribeiro Barbosa M.S."/>
            <person name="Araujo W.L."/>
            <person name="Silva A."/>
        </authorList>
    </citation>
    <scope>NUCLEOTIDE SEQUENCE [LARGE SCALE GENOMIC DNA]</scope>
    <source>
        <strain evidence="11 12">SR1.6/6</strain>
    </source>
</reference>
<keyword evidence="6 9" id="KW-0812">Transmembrane</keyword>
<feature type="transmembrane region" description="Helical" evidence="9">
    <location>
        <begin position="1007"/>
        <end position="1031"/>
    </location>
</feature>
<keyword evidence="5 9" id="KW-0997">Cell inner membrane</keyword>
<organism evidence="11 12">
    <name type="scientific">Methylobacterium mesophilicum SR1.6/6</name>
    <dbReference type="NCBI Taxonomy" id="908290"/>
    <lineage>
        <taxon>Bacteria</taxon>
        <taxon>Pseudomonadati</taxon>
        <taxon>Pseudomonadota</taxon>
        <taxon>Alphaproteobacteria</taxon>
        <taxon>Hyphomicrobiales</taxon>
        <taxon>Methylobacteriaceae</taxon>
        <taxon>Methylobacterium</taxon>
    </lineage>
</organism>
<dbReference type="GO" id="GO:0005886">
    <property type="term" value="C:plasma membrane"/>
    <property type="evidence" value="ECO:0007669"/>
    <property type="project" value="UniProtKB-SubCell"/>
</dbReference>
<dbReference type="SUPFAM" id="SSF82693">
    <property type="entry name" value="Multidrug efflux transporter AcrB pore domain, PN1, PN2, PC1 and PC2 subdomains"/>
    <property type="match status" value="4"/>
</dbReference>
<keyword evidence="3 9" id="KW-0813">Transport</keyword>
<name>A0A6B9G3Y9_9HYPH</name>
<evidence type="ECO:0000256" key="8">
    <source>
        <dbReference type="ARBA" id="ARBA00023136"/>
    </source>
</evidence>
<dbReference type="Proteomes" id="UP000012488">
    <property type="component" value="Chromosome"/>
</dbReference>
<evidence type="ECO:0000256" key="4">
    <source>
        <dbReference type="ARBA" id="ARBA00022475"/>
    </source>
</evidence>
<evidence type="ECO:0000256" key="7">
    <source>
        <dbReference type="ARBA" id="ARBA00022989"/>
    </source>
</evidence>
<dbReference type="InterPro" id="IPR027463">
    <property type="entry name" value="AcrB_DN_DC_subdom"/>
</dbReference>
<dbReference type="PRINTS" id="PR00702">
    <property type="entry name" value="ACRIFLAVINRP"/>
</dbReference>
<feature type="transmembrane region" description="Helical" evidence="9">
    <location>
        <begin position="370"/>
        <end position="392"/>
    </location>
</feature>
<dbReference type="Pfam" id="PF00873">
    <property type="entry name" value="ACR_tran"/>
    <property type="match status" value="1"/>
</dbReference>
<evidence type="ECO:0000256" key="2">
    <source>
        <dbReference type="ARBA" id="ARBA00010942"/>
    </source>
</evidence>
<evidence type="ECO:0000256" key="6">
    <source>
        <dbReference type="ARBA" id="ARBA00022692"/>
    </source>
</evidence>
<dbReference type="PANTHER" id="PTHR32063:SF13">
    <property type="entry name" value="MULTIDRUG EFFLUX PUMP SUBUNIT ACRB-RELATED"/>
    <property type="match status" value="1"/>
</dbReference>
<feature type="transmembrane region" description="Helical" evidence="9">
    <location>
        <begin position="473"/>
        <end position="491"/>
    </location>
</feature>
<dbReference type="NCBIfam" id="TIGR00915">
    <property type="entry name" value="2A0602"/>
    <property type="match status" value="1"/>
</dbReference>
<dbReference type="PANTHER" id="PTHR32063">
    <property type="match status" value="1"/>
</dbReference>